<keyword evidence="1" id="KW-0472">Membrane</keyword>
<keyword evidence="1" id="KW-1133">Transmembrane helix</keyword>
<protein>
    <recommendedName>
        <fullName evidence="4">2-amino-4-hydroxy-6-hydroxymethyldihydropteridine pyrophosphokinase</fullName>
    </recommendedName>
</protein>
<dbReference type="RefSeq" id="WP_154571183.1">
    <property type="nucleotide sequence ID" value="NZ_VWSJ01000028.1"/>
</dbReference>
<evidence type="ECO:0008006" key="4">
    <source>
        <dbReference type="Google" id="ProtNLM"/>
    </source>
</evidence>
<proteinExistence type="predicted"/>
<gene>
    <name evidence="2" type="ORF">F1B92_07120</name>
</gene>
<accession>A0A6L5WIG1</accession>
<evidence type="ECO:0000313" key="3">
    <source>
        <dbReference type="Proteomes" id="UP000476338"/>
    </source>
</evidence>
<feature type="transmembrane region" description="Helical" evidence="1">
    <location>
        <begin position="202"/>
        <end position="229"/>
    </location>
</feature>
<reference evidence="2 3" key="1">
    <citation type="submission" date="2019-09" db="EMBL/GenBank/DDBJ databases">
        <authorList>
            <person name="Silva M."/>
            <person name="Pereira G."/>
            <person name="Lopes-Da-Costa L."/>
            <person name="Silva E."/>
        </authorList>
    </citation>
    <scope>NUCLEOTIDE SEQUENCE [LARGE SCALE GENOMIC DNA]</scope>
    <source>
        <strain evidence="2 3">FMV-PI01</strain>
    </source>
</reference>
<organism evidence="2 3">
    <name type="scientific">Campylobacter portucalensis</name>
    <dbReference type="NCBI Taxonomy" id="2608384"/>
    <lineage>
        <taxon>Bacteria</taxon>
        <taxon>Pseudomonadati</taxon>
        <taxon>Campylobacterota</taxon>
        <taxon>Epsilonproteobacteria</taxon>
        <taxon>Campylobacterales</taxon>
        <taxon>Campylobacteraceae</taxon>
        <taxon>Campylobacter</taxon>
    </lineage>
</organism>
<keyword evidence="3" id="KW-1185">Reference proteome</keyword>
<evidence type="ECO:0000313" key="2">
    <source>
        <dbReference type="EMBL" id="MSN96929.1"/>
    </source>
</evidence>
<feature type="transmembrane region" description="Helical" evidence="1">
    <location>
        <begin position="90"/>
        <end position="115"/>
    </location>
</feature>
<feature type="transmembrane region" description="Helical" evidence="1">
    <location>
        <begin position="127"/>
        <end position="154"/>
    </location>
</feature>
<dbReference type="EMBL" id="VWSJ01000028">
    <property type="protein sequence ID" value="MSN96929.1"/>
    <property type="molecule type" value="Genomic_DNA"/>
</dbReference>
<sequence>MQGKILGDGIISGEDGKRYSFENSDIVNLSDFNCNLSGLEVDFIVDENQGKASEIFITSKKSIFPNIPFNSSDIESIKIKAYFGLVCKMFSFIPCIGVLFLITGVIFMIMALISLQKESNSNFLVKAYILSAVLSIFGVIIIGIGAVMGVVFGLGFVSGGVMLIILGFVLMIASFYFYFKYYKEMTNITNDPFFMYAFYCKVLWLFLKLILIGYLLIFIAVILEIIAWARFKDIKKLA</sequence>
<comment type="caution">
    <text evidence="2">The sequence shown here is derived from an EMBL/GenBank/DDBJ whole genome shotgun (WGS) entry which is preliminary data.</text>
</comment>
<evidence type="ECO:0000256" key="1">
    <source>
        <dbReference type="SAM" id="Phobius"/>
    </source>
</evidence>
<name>A0A6L5WIG1_9BACT</name>
<keyword evidence="1" id="KW-0812">Transmembrane</keyword>
<dbReference type="AlphaFoldDB" id="A0A6L5WIG1"/>
<feature type="transmembrane region" description="Helical" evidence="1">
    <location>
        <begin position="161"/>
        <end position="182"/>
    </location>
</feature>
<reference evidence="2 3" key="2">
    <citation type="submission" date="2020-03" db="EMBL/GenBank/DDBJ databases">
        <title>Campylobacter portucalensis sp. nov., a new species of Campylobacter isolated from the reproductive tract of bulls.</title>
        <authorList>
            <person name="Silva M.F."/>
            <person name="Pereira G."/>
            <person name="Carneiro C."/>
            <person name="Hemphill A."/>
            <person name="Mateus L."/>
            <person name="Lopes-Da-Costa L."/>
            <person name="Silva E."/>
        </authorList>
    </citation>
    <scope>NUCLEOTIDE SEQUENCE [LARGE SCALE GENOMIC DNA]</scope>
    <source>
        <strain evidence="2 3">FMV-PI01</strain>
    </source>
</reference>
<dbReference type="Proteomes" id="UP000476338">
    <property type="component" value="Unassembled WGS sequence"/>
</dbReference>